<evidence type="ECO:0000313" key="3">
    <source>
        <dbReference type="Proteomes" id="UP000006919"/>
    </source>
</evidence>
<dbReference type="KEGG" id="ral:Rumal_3844"/>
<reference evidence="3" key="1">
    <citation type="journal article" date="2011" name="J. Bacteriol.">
        <title>Complete genome of the cellulolytic ruminal bacterium Ruminococcus albus 7.</title>
        <authorList>
            <person name="Suen G."/>
            <person name="Stevenson D.M."/>
            <person name="Bruce D.C."/>
            <person name="Chertkov O."/>
            <person name="Copeland A."/>
            <person name="Cheng J.F."/>
            <person name="Detter C."/>
            <person name="Detter J.C."/>
            <person name="Goodwin L.A."/>
            <person name="Han C.S."/>
            <person name="Hauser L.J."/>
            <person name="Ivanova N.N."/>
            <person name="Kyrpides N.C."/>
            <person name="Land M.L."/>
            <person name="Lapidus A."/>
            <person name="Lucas S."/>
            <person name="Ovchinnikova G."/>
            <person name="Pitluck S."/>
            <person name="Tapia R."/>
            <person name="Woyke T."/>
            <person name="Boyum J."/>
            <person name="Mead D."/>
            <person name="Weimer P.J."/>
        </authorList>
    </citation>
    <scope>NUCLEOTIDE SEQUENCE [LARGE SCALE GENOMIC DNA]</scope>
    <source>
        <strain evidence="3">ATCC 27210 / DSM 20455 / JCM 14654 / NCDO 2250 / 7</strain>
        <plasmid evidence="3">pRUMAL02</plasmid>
    </source>
</reference>
<dbReference type="EMBL" id="CP002405">
    <property type="protein sequence ID" value="ADU24269.1"/>
    <property type="molecule type" value="Genomic_DNA"/>
</dbReference>
<organism evidence="2 3">
    <name type="scientific">Ruminococcus albus (strain ATCC 27210 / DSM 20455 / JCM 14654 / NCDO 2250 / 7)</name>
    <dbReference type="NCBI Taxonomy" id="697329"/>
    <lineage>
        <taxon>Bacteria</taxon>
        <taxon>Bacillati</taxon>
        <taxon>Bacillota</taxon>
        <taxon>Clostridia</taxon>
        <taxon>Eubacteriales</taxon>
        <taxon>Oscillospiraceae</taxon>
        <taxon>Ruminococcus</taxon>
    </lineage>
</organism>
<dbReference type="RefSeq" id="WP_013483809.1">
    <property type="nucleotide sequence ID" value="NC_014825.1"/>
</dbReference>
<name>E6UKS3_RUMA7</name>
<dbReference type="GO" id="GO:0003677">
    <property type="term" value="F:DNA binding"/>
    <property type="evidence" value="ECO:0007669"/>
    <property type="project" value="InterPro"/>
</dbReference>
<evidence type="ECO:0000313" key="2">
    <source>
        <dbReference type="EMBL" id="ADU24269.1"/>
    </source>
</evidence>
<dbReference type="InterPro" id="IPR001387">
    <property type="entry name" value="Cro/C1-type_HTH"/>
</dbReference>
<dbReference type="SUPFAM" id="SSF47413">
    <property type="entry name" value="lambda repressor-like DNA-binding domains"/>
    <property type="match status" value="1"/>
</dbReference>
<dbReference type="InterPro" id="IPR010982">
    <property type="entry name" value="Lambda_DNA-bd_dom_sf"/>
</dbReference>
<protein>
    <submittedName>
        <fullName evidence="2">Helix-turn-helix domain protein</fullName>
    </submittedName>
</protein>
<dbReference type="AlphaFoldDB" id="E6UKS3"/>
<sequence>MKYRLKQLREHNKMTVAVFARLCNMSASLESRLENGETNFSEDSISRILKGTRVNKEWFMDGTGEMYPSNQTVGDRLKQLRTELKLMYIPPTLPQLHGYFATSRR</sequence>
<dbReference type="Pfam" id="PF13560">
    <property type="entry name" value="HTH_31"/>
    <property type="match status" value="1"/>
</dbReference>
<dbReference type="CDD" id="cd00093">
    <property type="entry name" value="HTH_XRE"/>
    <property type="match status" value="1"/>
</dbReference>
<dbReference type="Gene3D" id="1.10.260.40">
    <property type="entry name" value="lambda repressor-like DNA-binding domains"/>
    <property type="match status" value="1"/>
</dbReference>
<geneLocation type="plasmid" evidence="2 3">
    <name>pRUMAL02</name>
</geneLocation>
<gene>
    <name evidence="2" type="ordered locus">Rumal_3844</name>
</gene>
<dbReference type="SMART" id="SM00530">
    <property type="entry name" value="HTH_XRE"/>
    <property type="match status" value="1"/>
</dbReference>
<dbReference type="PROSITE" id="PS50943">
    <property type="entry name" value="HTH_CROC1"/>
    <property type="match status" value="1"/>
</dbReference>
<dbReference type="OrthoDB" id="2735991at2"/>
<dbReference type="Proteomes" id="UP000006919">
    <property type="component" value="Plasmid pRUMAL02"/>
</dbReference>
<proteinExistence type="predicted"/>
<dbReference type="HOGENOM" id="CLU_2234605_0_0_9"/>
<evidence type="ECO:0000259" key="1">
    <source>
        <dbReference type="PROSITE" id="PS50943"/>
    </source>
</evidence>
<feature type="domain" description="HTH cro/C1-type" evidence="1">
    <location>
        <begin position="5"/>
        <end position="59"/>
    </location>
</feature>
<accession>E6UKS3</accession>
<keyword evidence="2" id="KW-0614">Plasmid</keyword>